<organism evidence="1 2">
    <name type="scientific">Quillaja saponaria</name>
    <name type="common">Soap bark tree</name>
    <dbReference type="NCBI Taxonomy" id="32244"/>
    <lineage>
        <taxon>Eukaryota</taxon>
        <taxon>Viridiplantae</taxon>
        <taxon>Streptophyta</taxon>
        <taxon>Embryophyta</taxon>
        <taxon>Tracheophyta</taxon>
        <taxon>Spermatophyta</taxon>
        <taxon>Magnoliopsida</taxon>
        <taxon>eudicotyledons</taxon>
        <taxon>Gunneridae</taxon>
        <taxon>Pentapetalae</taxon>
        <taxon>rosids</taxon>
        <taxon>fabids</taxon>
        <taxon>Fabales</taxon>
        <taxon>Quillajaceae</taxon>
        <taxon>Quillaja</taxon>
    </lineage>
</organism>
<dbReference type="EMBL" id="JARAOO010000012">
    <property type="protein sequence ID" value="KAJ7947953.1"/>
    <property type="molecule type" value="Genomic_DNA"/>
</dbReference>
<name>A0AAD7P9Z6_QUISA</name>
<dbReference type="KEGG" id="qsa:O6P43_028495"/>
<dbReference type="AlphaFoldDB" id="A0AAD7P9Z6"/>
<comment type="caution">
    <text evidence="1">The sequence shown here is derived from an EMBL/GenBank/DDBJ whole genome shotgun (WGS) entry which is preliminary data.</text>
</comment>
<dbReference type="Proteomes" id="UP001163823">
    <property type="component" value="Chromosome 12"/>
</dbReference>
<protein>
    <submittedName>
        <fullName evidence="1">Uncharacterized protein</fullName>
    </submittedName>
</protein>
<keyword evidence="2" id="KW-1185">Reference proteome</keyword>
<reference evidence="1" key="1">
    <citation type="journal article" date="2023" name="Science">
        <title>Elucidation of the pathway for biosynthesis of saponin adjuvants from the soapbark tree.</title>
        <authorList>
            <person name="Reed J."/>
            <person name="Orme A."/>
            <person name="El-Demerdash A."/>
            <person name="Owen C."/>
            <person name="Martin L.B.B."/>
            <person name="Misra R.C."/>
            <person name="Kikuchi S."/>
            <person name="Rejzek M."/>
            <person name="Martin A.C."/>
            <person name="Harkess A."/>
            <person name="Leebens-Mack J."/>
            <person name="Louveau T."/>
            <person name="Stephenson M.J."/>
            <person name="Osbourn A."/>
        </authorList>
    </citation>
    <scope>NUCLEOTIDE SEQUENCE</scope>
    <source>
        <strain evidence="1">S10</strain>
    </source>
</reference>
<proteinExistence type="predicted"/>
<gene>
    <name evidence="1" type="ORF">O6P43_028495</name>
</gene>
<sequence length="96" mass="11364">MRFRYKIVRVLLQFSQRRERERERGRLTLNRGDGSLHTWNVDWSRENEEKGLQKLRSLIGGILSAIRASKGQGNKLSIAKQRLFVSIGWKRKRGRE</sequence>
<evidence type="ECO:0000313" key="1">
    <source>
        <dbReference type="EMBL" id="KAJ7947953.1"/>
    </source>
</evidence>
<accession>A0AAD7P9Z6</accession>
<evidence type="ECO:0000313" key="2">
    <source>
        <dbReference type="Proteomes" id="UP001163823"/>
    </source>
</evidence>